<accession>A0A819DFJ9</accession>
<organism evidence="13 14">
    <name type="scientific">Adineta steineri</name>
    <dbReference type="NCBI Taxonomy" id="433720"/>
    <lineage>
        <taxon>Eukaryota</taxon>
        <taxon>Metazoa</taxon>
        <taxon>Spiralia</taxon>
        <taxon>Gnathifera</taxon>
        <taxon>Rotifera</taxon>
        <taxon>Eurotatoria</taxon>
        <taxon>Bdelloidea</taxon>
        <taxon>Adinetida</taxon>
        <taxon>Adinetidae</taxon>
        <taxon>Adineta</taxon>
    </lineage>
</organism>
<dbReference type="Pfam" id="PF14580">
    <property type="entry name" value="LRR_9"/>
    <property type="match status" value="1"/>
</dbReference>
<dbReference type="GO" id="GO:1902018">
    <property type="term" value="P:negative regulation of cilium assembly"/>
    <property type="evidence" value="ECO:0007669"/>
    <property type="project" value="TreeGrafter"/>
</dbReference>
<dbReference type="GO" id="GO:0030030">
    <property type="term" value="P:cell projection organization"/>
    <property type="evidence" value="ECO:0007669"/>
    <property type="project" value="UniProtKB-KW"/>
</dbReference>
<feature type="compositionally biased region" description="Basic residues" evidence="11">
    <location>
        <begin position="480"/>
        <end position="491"/>
    </location>
</feature>
<evidence type="ECO:0000256" key="3">
    <source>
        <dbReference type="ARBA" id="ARBA00022614"/>
    </source>
</evidence>
<dbReference type="InterPro" id="IPR032675">
    <property type="entry name" value="LRR_dom_sf"/>
</dbReference>
<dbReference type="GO" id="GO:0005813">
    <property type="term" value="C:centrosome"/>
    <property type="evidence" value="ECO:0007669"/>
    <property type="project" value="UniProtKB-SubCell"/>
</dbReference>
<dbReference type="PROSITE" id="PS51450">
    <property type="entry name" value="LRR"/>
    <property type="match status" value="5"/>
</dbReference>
<comment type="function">
    <text evidence="7">Acts as a key negative regulator of ciliogenesis in collaboration with CCP110 by capping the mother centriole thereby preventing cilia formation. Required for recruitment of CCP110 to the centrosome.</text>
</comment>
<dbReference type="PROSITE" id="PS50853">
    <property type="entry name" value="FN3"/>
    <property type="match status" value="1"/>
</dbReference>
<keyword evidence="6" id="KW-0206">Cytoskeleton</keyword>
<comment type="caution">
    <text evidence="13">The sequence shown here is derived from an EMBL/GenBank/DDBJ whole genome shotgun (WGS) entry which is preliminary data.</text>
</comment>
<dbReference type="SMART" id="SM00365">
    <property type="entry name" value="LRR_SD22"/>
    <property type="match status" value="6"/>
</dbReference>
<evidence type="ECO:0000256" key="5">
    <source>
        <dbReference type="ARBA" id="ARBA00022794"/>
    </source>
</evidence>
<dbReference type="InterPro" id="IPR003961">
    <property type="entry name" value="FN3_dom"/>
</dbReference>
<dbReference type="InterPro" id="IPR001611">
    <property type="entry name" value="Leu-rich_rpt"/>
</dbReference>
<feature type="compositionally biased region" description="Basic and acidic residues" evidence="11">
    <location>
        <begin position="530"/>
        <end position="541"/>
    </location>
</feature>
<dbReference type="EMBL" id="CAJOBB010001225">
    <property type="protein sequence ID" value="CAF3827353.1"/>
    <property type="molecule type" value="Genomic_DNA"/>
</dbReference>
<feature type="region of interest" description="Disordered" evidence="11">
    <location>
        <begin position="836"/>
        <end position="878"/>
    </location>
</feature>
<dbReference type="Proteomes" id="UP000663868">
    <property type="component" value="Unassembled WGS sequence"/>
</dbReference>
<dbReference type="InterPro" id="IPR036116">
    <property type="entry name" value="FN3_sf"/>
</dbReference>
<feature type="compositionally biased region" description="Polar residues" evidence="11">
    <location>
        <begin position="512"/>
        <end position="529"/>
    </location>
</feature>
<feature type="domain" description="Fibronectin type-III" evidence="12">
    <location>
        <begin position="664"/>
        <end position="752"/>
    </location>
</feature>
<keyword evidence="3" id="KW-0433">Leucine-rich repeat</keyword>
<dbReference type="Gene3D" id="3.80.10.10">
    <property type="entry name" value="Ribonuclease Inhibitor"/>
    <property type="match status" value="2"/>
</dbReference>
<feature type="region of interest" description="Disordered" evidence="11">
    <location>
        <begin position="478"/>
        <end position="546"/>
    </location>
</feature>
<reference evidence="13" key="1">
    <citation type="submission" date="2021-02" db="EMBL/GenBank/DDBJ databases">
        <authorList>
            <person name="Nowell W R."/>
        </authorList>
    </citation>
    <scope>NUCLEOTIDE SEQUENCE</scope>
</reference>
<dbReference type="FunFam" id="3.80.10.10:FF:000165">
    <property type="entry name" value="Centrosomal protein of 97 kDa"/>
    <property type="match status" value="1"/>
</dbReference>
<dbReference type="PANTHER" id="PTHR45973">
    <property type="entry name" value="PROTEIN PHOSPHATASE 1 REGULATORY SUBUNIT SDS22-RELATED"/>
    <property type="match status" value="1"/>
</dbReference>
<evidence type="ECO:0000256" key="11">
    <source>
        <dbReference type="SAM" id="MobiDB-lite"/>
    </source>
</evidence>
<evidence type="ECO:0000259" key="12">
    <source>
        <dbReference type="PROSITE" id="PS50853"/>
    </source>
</evidence>
<proteinExistence type="predicted"/>
<dbReference type="AlphaFoldDB" id="A0A819DFJ9"/>
<feature type="coiled-coil region" evidence="10">
    <location>
        <begin position="619"/>
        <end position="646"/>
    </location>
</feature>
<dbReference type="InterPro" id="IPR013783">
    <property type="entry name" value="Ig-like_fold"/>
</dbReference>
<dbReference type="Gene3D" id="2.60.40.10">
    <property type="entry name" value="Immunoglobulins"/>
    <property type="match status" value="1"/>
</dbReference>
<evidence type="ECO:0000256" key="10">
    <source>
        <dbReference type="SAM" id="Coils"/>
    </source>
</evidence>
<keyword evidence="2" id="KW-0963">Cytoplasm</keyword>
<evidence type="ECO:0000256" key="8">
    <source>
        <dbReference type="ARBA" id="ARBA00068862"/>
    </source>
</evidence>
<sequence>MSNRIHQPLIFSIDNRLSEQHLTRLDLCSKNLKKIDNLPNDINFNIILFDYNEINKLEHLEHFPQLIQLSISHNHLVDIRLLNRLRSIEKLNLSHNLIDSIDSLKPLQNLVMLNISNNNISSIAILNSCHALQSLDASGNSIQQIEDLSQLTKLKYLNLHKNFIDTLNSVSRHWPKSLHTLVISDNEIQDLTEISYLSSFISLNTLYIIDNPCLSTVNERHGCHQSFDYRSYILNWCLSIHNLDGIFITRKESLKAEWLLSQGKGRSFIPGEHAKLVEYLIRVCGTDGSEKDDLNLSRIMLQQDIYTQQRQNENTNDYMMLTSDTMKDASEILPKNTQRNLQQSTLISESEFIKLNVQSSISSDEEPIPSTHEYQNQIPNPGYTRSASINIVHNHDPISENNSANRYTEYDERPVKPLDQNMLQTKLNQYPVDSSPNDNSNSSRLRAYNANHYSPITTTTGPTTSSIFSGESNRTLAKQHNNRVKHERRHSTNTNALQLHSHPNENLKHHSTTTNNIKIKQQQPLTGTSKDNKNQHTDNELQSKSAPINTMLLTQSTTMNNTTDLDKLTTSVETMRTSILQAYLDLHERFTKTTELQTSALSTLWKKCESQNLTHQRETEKIIQENQLLNQRIRELENRLITHQSNPIIQPSNSTPKQNPNIHPPLRAHISKRDTKSFFLHWIPNPLNEHHNILGYRIYVDDILKGAIDPGRFEAIIDYIRDEGEYKIKIRTFNQDGESADSNIVVARFRRQHSTIPSSSESASSIHRTQSDHIVGNIHQRQSNENLFISPREQIQTPILMIKRRTDVEQQDNFSMSPEKQVADAKSLFFNDYVVSRKPPISPSTSPSKTDKRSPNNESHNNNDSSSIITKKHSPSRAGIMSRLTRSALKLKQNNNHNLFNVPPIERSNSPTESMTVSKAQVNPTKRAILFQPDRISHDSDQQIPSADLQNSVDIHDLVTHSDIFLSHSLSPPISSELLSRKIDRISIHE</sequence>
<comment type="subcellular location">
    <subcellularLocation>
        <location evidence="1">Cytoplasm</location>
        <location evidence="1">Cytoskeleton</location>
        <location evidence="1">Microtubule organizing center</location>
        <location evidence="1">Centrosome</location>
    </subcellularLocation>
</comment>
<dbReference type="PANTHER" id="PTHR45973:SF2">
    <property type="entry name" value="CENTROSOMAL PROTEIN OF 97 KDA"/>
    <property type="match status" value="1"/>
</dbReference>
<evidence type="ECO:0000256" key="9">
    <source>
        <dbReference type="ARBA" id="ARBA00076677"/>
    </source>
</evidence>
<dbReference type="InterPro" id="IPR050576">
    <property type="entry name" value="Cilia_flagella_integrity"/>
</dbReference>
<evidence type="ECO:0000256" key="4">
    <source>
        <dbReference type="ARBA" id="ARBA00022737"/>
    </source>
</evidence>
<name>A0A819DFJ9_9BILA</name>
<dbReference type="SUPFAM" id="SSF52058">
    <property type="entry name" value="L domain-like"/>
    <property type="match status" value="1"/>
</dbReference>
<evidence type="ECO:0000256" key="1">
    <source>
        <dbReference type="ARBA" id="ARBA00004300"/>
    </source>
</evidence>
<evidence type="ECO:0000313" key="13">
    <source>
        <dbReference type="EMBL" id="CAF3827353.1"/>
    </source>
</evidence>
<keyword evidence="5" id="KW-0970">Cilium biogenesis/degradation</keyword>
<feature type="compositionally biased region" description="Low complexity" evidence="11">
    <location>
        <begin position="856"/>
        <end position="867"/>
    </location>
</feature>
<dbReference type="CDD" id="cd00063">
    <property type="entry name" value="FN3"/>
    <property type="match status" value="1"/>
</dbReference>
<evidence type="ECO:0000256" key="2">
    <source>
        <dbReference type="ARBA" id="ARBA00022490"/>
    </source>
</evidence>
<keyword evidence="10" id="KW-0175">Coiled coil</keyword>
<dbReference type="SUPFAM" id="SSF49265">
    <property type="entry name" value="Fibronectin type III"/>
    <property type="match status" value="1"/>
</dbReference>
<gene>
    <name evidence="13" type="ORF">KXQ929_LOCUS18634</name>
</gene>
<protein>
    <recommendedName>
        <fullName evidence="8">Centrosomal protein of 97 kDa</fullName>
    </recommendedName>
    <alternativeName>
        <fullName evidence="9">Leucine-rich repeat and IQ domain-containing protein 2</fullName>
    </alternativeName>
</protein>
<evidence type="ECO:0000313" key="14">
    <source>
        <dbReference type="Proteomes" id="UP000663868"/>
    </source>
</evidence>
<evidence type="ECO:0000256" key="6">
    <source>
        <dbReference type="ARBA" id="ARBA00023212"/>
    </source>
</evidence>
<evidence type="ECO:0000256" key="7">
    <source>
        <dbReference type="ARBA" id="ARBA00058656"/>
    </source>
</evidence>
<feature type="compositionally biased region" description="Low complexity" evidence="11">
    <location>
        <begin position="836"/>
        <end position="848"/>
    </location>
</feature>
<keyword evidence="4" id="KW-0677">Repeat</keyword>